<reference evidence="1 2" key="1">
    <citation type="journal article" date="2019" name="Int. J. Syst. Evol. Microbiol.">
        <title>The Global Catalogue of Microorganisms (GCM) 10K type strain sequencing project: providing services to taxonomists for standard genome sequencing and annotation.</title>
        <authorList>
            <consortium name="The Broad Institute Genomics Platform"/>
            <consortium name="The Broad Institute Genome Sequencing Center for Infectious Disease"/>
            <person name="Wu L."/>
            <person name="Ma J."/>
        </authorList>
    </citation>
    <scope>NUCLEOTIDE SEQUENCE [LARGE SCALE GENOMIC DNA]</scope>
    <source>
        <strain evidence="1 2">PSRA2</strain>
    </source>
</reference>
<protein>
    <submittedName>
        <fullName evidence="1">SRPBCC family protein</fullName>
    </submittedName>
</protein>
<dbReference type="InterPro" id="IPR023393">
    <property type="entry name" value="START-like_dom_sf"/>
</dbReference>
<organism evidence="1 2">
    <name type="scientific">Halomarina ordinaria</name>
    <dbReference type="NCBI Taxonomy" id="3033939"/>
    <lineage>
        <taxon>Archaea</taxon>
        <taxon>Methanobacteriati</taxon>
        <taxon>Methanobacteriota</taxon>
        <taxon>Stenosarchaea group</taxon>
        <taxon>Halobacteria</taxon>
        <taxon>Halobacteriales</taxon>
        <taxon>Natronomonadaceae</taxon>
        <taxon>Halomarina</taxon>
    </lineage>
</organism>
<dbReference type="PANTHER" id="PTHR36166">
    <property type="entry name" value="CHROMOSOME 9, WHOLE GENOME SHOTGUN SEQUENCE"/>
    <property type="match status" value="1"/>
</dbReference>
<evidence type="ECO:0000313" key="1">
    <source>
        <dbReference type="EMBL" id="MFC6836827.1"/>
    </source>
</evidence>
<dbReference type="SUPFAM" id="SSF55961">
    <property type="entry name" value="Bet v1-like"/>
    <property type="match status" value="1"/>
</dbReference>
<name>A0ABD5U8I1_9EURY</name>
<dbReference type="Gene3D" id="3.30.530.20">
    <property type="match status" value="1"/>
</dbReference>
<keyword evidence="2" id="KW-1185">Reference proteome</keyword>
<gene>
    <name evidence="1" type="ORF">ACFQHK_09915</name>
</gene>
<dbReference type="RefSeq" id="WP_304448502.1">
    <property type="nucleotide sequence ID" value="NZ_JARRAH010000001.1"/>
</dbReference>
<dbReference type="Pfam" id="PF10604">
    <property type="entry name" value="Polyketide_cyc2"/>
    <property type="match status" value="1"/>
</dbReference>
<dbReference type="EMBL" id="JBHSXM010000001">
    <property type="protein sequence ID" value="MFC6836827.1"/>
    <property type="molecule type" value="Genomic_DNA"/>
</dbReference>
<dbReference type="CDD" id="cd07822">
    <property type="entry name" value="SRPBCC_4"/>
    <property type="match status" value="1"/>
</dbReference>
<dbReference type="PANTHER" id="PTHR36166:SF1">
    <property type="entry name" value="SRPBCC DOMAIN-CONTAINING PROTEIN"/>
    <property type="match status" value="1"/>
</dbReference>
<dbReference type="Proteomes" id="UP001596406">
    <property type="component" value="Unassembled WGS sequence"/>
</dbReference>
<sequence length="147" mass="16366">MREITTRVDIDASPAAVWRVLTDFAAYPEWNPFMTVEGHPRKGERLTVHLSPPGGRSVTFRPVVRRADGDELRWEGRLFVPGLYDGTHRFALTEHPDGTTTLVHDETFGGVLVGPINRRFGPAVERGFEEMNAALKARVEAQSEAVA</sequence>
<dbReference type="InterPro" id="IPR019587">
    <property type="entry name" value="Polyketide_cyclase/dehydratase"/>
</dbReference>
<dbReference type="AlphaFoldDB" id="A0ABD5U8I1"/>
<evidence type="ECO:0000313" key="2">
    <source>
        <dbReference type="Proteomes" id="UP001596406"/>
    </source>
</evidence>
<proteinExistence type="predicted"/>
<accession>A0ABD5U8I1</accession>
<comment type="caution">
    <text evidence="1">The sequence shown here is derived from an EMBL/GenBank/DDBJ whole genome shotgun (WGS) entry which is preliminary data.</text>
</comment>